<proteinExistence type="predicted"/>
<name>A0A1I2DSL3_9BACT</name>
<dbReference type="AlphaFoldDB" id="A0A1I2DSL3"/>
<organism evidence="1 2">
    <name type="scientific">Nannocystis exedens</name>
    <dbReference type="NCBI Taxonomy" id="54"/>
    <lineage>
        <taxon>Bacteria</taxon>
        <taxon>Pseudomonadati</taxon>
        <taxon>Myxococcota</taxon>
        <taxon>Polyangia</taxon>
        <taxon>Nannocystales</taxon>
        <taxon>Nannocystaceae</taxon>
        <taxon>Nannocystis</taxon>
    </lineage>
</organism>
<gene>
    <name evidence="1" type="ORF">SAMN02745121_05747</name>
</gene>
<accession>A0A1I2DSL3</accession>
<sequence length="313" mass="33015">MRAALLALVLAAACTGEVEQQIGLFEPIRVPDGELLDDEPPLVEAGPKVTSLDTSSGILTVGQRDRLLSGRTTEDAHAIAVRFDGLGSGWWVRPVQDKNPMFPGERDFQLRHDIGGGAPPGVHKLLLAAIDEAGRRGPAFEADVCIRDDGLPDNLNACDATIPPPALVITLAWDQDVDLDLVVETPSGKKIAHATPTSGEKVETEVPAGVVEDPTTGRLSRDSNAGCAIDGRNGESVVFQEPPARGTYLIYADLFDACGAPGTLFSAAVYRRVERDDGTFALVEDARTGGALVDLQATGGGQTPLYVMASKQP</sequence>
<protein>
    <submittedName>
        <fullName evidence="1">Uncharacterized protein</fullName>
    </submittedName>
</protein>
<evidence type="ECO:0000313" key="1">
    <source>
        <dbReference type="EMBL" id="SFE83674.1"/>
    </source>
</evidence>
<reference evidence="2" key="1">
    <citation type="submission" date="2016-10" db="EMBL/GenBank/DDBJ databases">
        <authorList>
            <person name="Varghese N."/>
            <person name="Submissions S."/>
        </authorList>
    </citation>
    <scope>NUCLEOTIDE SEQUENCE [LARGE SCALE GENOMIC DNA]</scope>
    <source>
        <strain evidence="2">ATCC 25963</strain>
    </source>
</reference>
<dbReference type="RefSeq" id="WP_096327197.1">
    <property type="nucleotide sequence ID" value="NZ_FOMX01000020.1"/>
</dbReference>
<evidence type="ECO:0000313" key="2">
    <source>
        <dbReference type="Proteomes" id="UP000199400"/>
    </source>
</evidence>
<dbReference type="Proteomes" id="UP000199400">
    <property type="component" value="Unassembled WGS sequence"/>
</dbReference>
<dbReference type="STRING" id="54.SAMN02745121_05747"/>
<keyword evidence="2" id="KW-1185">Reference proteome</keyword>
<dbReference type="EMBL" id="FOMX01000020">
    <property type="protein sequence ID" value="SFE83674.1"/>
    <property type="molecule type" value="Genomic_DNA"/>
</dbReference>
<dbReference type="OrthoDB" id="5514177at2"/>